<accession>A0A3M6TGY1</accession>
<evidence type="ECO:0000313" key="2">
    <source>
        <dbReference type="EMBL" id="RMX40581.1"/>
    </source>
</evidence>
<dbReference type="PANTHER" id="PTHR19879">
    <property type="entry name" value="TRANSCRIPTION INITIATION FACTOR TFIID"/>
    <property type="match status" value="1"/>
</dbReference>
<dbReference type="InterPro" id="IPR011047">
    <property type="entry name" value="Quinoprotein_ADH-like_sf"/>
</dbReference>
<comment type="caution">
    <text evidence="2">The sequence shown here is derived from an EMBL/GenBank/DDBJ whole genome shotgun (WGS) entry which is preliminary data.</text>
</comment>
<dbReference type="PANTHER" id="PTHR19879:SF9">
    <property type="entry name" value="TRANSCRIPTION INITIATION FACTOR TFIID SUBUNIT 5"/>
    <property type="match status" value="1"/>
</dbReference>
<name>A0A3M6TGY1_POCDA</name>
<dbReference type="EMBL" id="RCHS01003615">
    <property type="protein sequence ID" value="RMX40581.1"/>
    <property type="molecule type" value="Genomic_DNA"/>
</dbReference>
<feature type="repeat" description="WD" evidence="1">
    <location>
        <begin position="796"/>
        <end position="833"/>
    </location>
</feature>
<dbReference type="InterPro" id="IPR015943">
    <property type="entry name" value="WD40/YVTN_repeat-like_dom_sf"/>
</dbReference>
<dbReference type="Gene3D" id="1.25.40.370">
    <property type="match status" value="2"/>
</dbReference>
<proteinExistence type="predicted"/>
<keyword evidence="1" id="KW-0853">WD repeat</keyword>
<gene>
    <name evidence="2" type="ORF">pdam_00016570</name>
</gene>
<feature type="repeat" description="WD" evidence="1">
    <location>
        <begin position="1477"/>
        <end position="1514"/>
    </location>
</feature>
<protein>
    <submittedName>
        <fullName evidence="2">Uncharacterized protein</fullName>
    </submittedName>
</protein>
<dbReference type="SMART" id="SM00320">
    <property type="entry name" value="WD40"/>
    <property type="match status" value="6"/>
</dbReference>
<dbReference type="PROSITE" id="PS50082">
    <property type="entry name" value="WD_REPEATS_2"/>
    <property type="match status" value="2"/>
</dbReference>
<evidence type="ECO:0000256" key="1">
    <source>
        <dbReference type="PROSITE-ProRule" id="PRU00221"/>
    </source>
</evidence>
<dbReference type="Pfam" id="PF00400">
    <property type="entry name" value="WD40"/>
    <property type="match status" value="2"/>
</dbReference>
<dbReference type="OrthoDB" id="5965280at2759"/>
<dbReference type="Gene3D" id="2.130.10.10">
    <property type="entry name" value="YVTN repeat-like/Quinoprotein amine dehydrogenase"/>
    <property type="match status" value="3"/>
</dbReference>
<evidence type="ECO:0000313" key="3">
    <source>
        <dbReference type="Proteomes" id="UP000275408"/>
    </source>
</evidence>
<dbReference type="SUPFAM" id="SSF50998">
    <property type="entry name" value="Quinoprotein alcohol dehydrogenase-like"/>
    <property type="match status" value="2"/>
</dbReference>
<reference evidence="2 3" key="1">
    <citation type="journal article" date="2018" name="Sci. Rep.">
        <title>Comparative analysis of the Pocillopora damicornis genome highlights role of immune system in coral evolution.</title>
        <authorList>
            <person name="Cunning R."/>
            <person name="Bay R.A."/>
            <person name="Gillette P."/>
            <person name="Baker A.C."/>
            <person name="Traylor-Knowles N."/>
        </authorList>
    </citation>
    <scope>NUCLEOTIDE SEQUENCE [LARGE SCALE GENOMIC DNA]</scope>
    <source>
        <strain evidence="2">RSMAS</strain>
        <tissue evidence="2">Whole animal</tissue>
    </source>
</reference>
<dbReference type="Proteomes" id="UP000275408">
    <property type="component" value="Unassembled WGS sequence"/>
</dbReference>
<sequence length="1699" mass="192318">MRDANNAREVKQEKFFQHSSRRVQNGVLTVTITYNGQHELTIALFDISAWKVCEDWNEEARLSGKLSRHRRQQGRLEHLAEPPPQAKIKYALRHGVKHMLEALETESAQMEELVQGYVTDLELVYAKLRTEDTDVLKDLVLVQEHPNSRELSEEIHNTIESLLLQFKRNPKLLRDTPGMIFQNLLNEGGSALYQQVSDTLLSSHPEIPYMELLDKNGHQGPVVGRFFCSDKVVCFDVSPEKKLLVSECRDGQTSLWSLETGKRLWEKALLKSIKSYNEVPIGSAFRQTCEDNETGKRTLSFYLSTVFHPDGCSILPGNLAKVYSLDGEPKSLFPGSKCHFNVCYFSRNKTRMLTDCPEDAHQVVMWNTKNGEEIKRFESEETIASFAISQDGSRVAICNTSGLLWLQAVEDSSWKKAPPNIFGEGNPCGLLHFTEAGVLVGGSIQHELSDHRDKYKLSVPALQSQSSCVLWPWESVNYLTMLDITRPLQDEEMPRTAQTAFSADNGSTRLYTTIAICNHSAEMETDESRLVTFTMRDANNAREVKQENALTVSEEPLHKEFIVDILLQNRNTSESDPLSDQRKLKGVIDCISSLFILREDHVHMFHKSIKDWLTDPSNGFFFVEEKRGHKILFKLCAKALEILKGRGGPSTQAKKKYALRHGVKHMLEACETESAQMEELVQGYVTDLELVYAKLRTEDTDVLKDLVLVQEHRNSRELSEEIHNTIESLLLQFKKNPKLLRDNPGMIFQNLLNEGESALYQQVSDTLLRSHPEIPYMELLDKNGHQGPVVGRFFCSDKVVCFDVSPDEKLLVSECRDGTTSLWSLETGKRLWEKALLKSIKSYNEVPLGSAFRQTCEDNETGKKTLSFYRSTVFHPDGCSILPGNLAKMENRSNKTRMLTDCPENAHQVVMWNTTNGEEIKRFESEETIASFAISQDGNRVAICNTSGSLWLQAVEGSSWKKAPPNISGEGNPCGLLHFTEVGALVCGSIQHELSDHRDKYKLSVPALQSQSPCVFLWPWESDDSVDRLKAVCKTSHIVSADLQIGFCLLLLRDLAVVGSPTVNYLTMLDITRPLKDEEMPRTAQAAFSTVNDSTRLYTTIAICNQGMKTDESRSVTFTMRDANNAREVKQEKSFQHSSRRVENGIMTVTVTYNGEKGVLLQTDSKTLEVWNGDLSQGLNSITMMGEIERLIPVSKDLVGCVLCTPKFSSEGQQELRIALFDISAWKVVFERNLSEPLHKEFILDILLQNRNTSESDPLSDQRKLKGVIDCISSLFILREDHVHMFHKSIKDWLTDPSNDVYFVEEKRGHKILSKLCAKALEILKGRGGPSTQAKKKYALRHCVKHMLEACETESAQMEELVQGYVTDLELVYAKLRTEDTDVLKDLVLVQEHPNSRELSEEIHNTIESLLLQFKKNPKLLRDNPGMIFQNLLNEGGSALYQQVSDTLLRSHPEIPYMELLDKNGHQGPVVGRFFCSDKVVCFDVSPDEKLLVSECRDGTTSLWSLETGKRLWEKALLKSIKSHDEVPLGSAFRQTGEANVPIWREDDIYQGGCNWRHPHCVFSPQGDVVVTWNTLNDGYGLHTLSAKTGMRKHVFLENCYDIADCRFLNDGETMVCYRYESHVRLFSVTSGEVLAVLDIGERPTCIGCSPSEPLIAVGLRFGNVIVIRAHVPKLRRANHKQRKELILSYFIHDEYLVP</sequence>
<keyword evidence="3" id="KW-1185">Reference proteome</keyword>
<organism evidence="2 3">
    <name type="scientific">Pocillopora damicornis</name>
    <name type="common">Cauliflower coral</name>
    <name type="synonym">Millepora damicornis</name>
    <dbReference type="NCBI Taxonomy" id="46731"/>
    <lineage>
        <taxon>Eukaryota</taxon>
        <taxon>Metazoa</taxon>
        <taxon>Cnidaria</taxon>
        <taxon>Anthozoa</taxon>
        <taxon>Hexacorallia</taxon>
        <taxon>Scleractinia</taxon>
        <taxon>Astrocoeniina</taxon>
        <taxon>Pocilloporidae</taxon>
        <taxon>Pocillopora</taxon>
    </lineage>
</organism>
<dbReference type="InterPro" id="IPR001680">
    <property type="entry name" value="WD40_rpt"/>
</dbReference>